<protein>
    <submittedName>
        <fullName evidence="2">HTH DNA-binding protein</fullName>
    </submittedName>
</protein>
<name>A0A142KB99_9CAUD</name>
<evidence type="ECO:0000313" key="3">
    <source>
        <dbReference type="Proteomes" id="UP000202906"/>
    </source>
</evidence>
<evidence type="ECO:0000313" key="2">
    <source>
        <dbReference type="EMBL" id="AMS03382.1"/>
    </source>
</evidence>
<dbReference type="GO" id="GO:0003677">
    <property type="term" value="F:DNA binding"/>
    <property type="evidence" value="ECO:0007669"/>
    <property type="project" value="UniProtKB-KW"/>
</dbReference>
<evidence type="ECO:0000256" key="1">
    <source>
        <dbReference type="SAM" id="MobiDB-lite"/>
    </source>
</evidence>
<proteinExistence type="predicted"/>
<dbReference type="KEGG" id="vg:29125553"/>
<keyword evidence="3" id="KW-1185">Reference proteome</keyword>
<dbReference type="GeneID" id="29125553"/>
<sequence>MRRDAEGRVPAVRALWIPTAAVDGPRVRAMPTRRQTDTEGGFMRIRATKPEFWRSKTIATLDWDTRLVLKALESYVDDNGVGKDSVVIFCADAFPHDLANSPEICAKVSRSLSRLSEAGLIARYNVDGEDLVYVRNWKKWQYIDKPKAGRHPRPDGTMNYREPVDETIGAGQGVSGSENREESPEPRETFAKSARKAPEECPQIQSGEQGNRGSEEQGSPPALPELSHQGGGGLSPRRETRASKRIADLNATSRSGTANQFAVQFAEWAGGNIPRQTLIEIAQEVDILIVDGIDAHQIAEGVKAWHRSDRVYASQIPHFVAKAAKPVEDEAKPTKATLRAVDTLAATERLIAEFRETA</sequence>
<feature type="region of interest" description="Disordered" evidence="1">
    <location>
        <begin position="146"/>
        <end position="241"/>
    </location>
</feature>
<dbReference type="EMBL" id="KU963257">
    <property type="protein sequence ID" value="AMS03382.1"/>
    <property type="molecule type" value="Genomic_DNA"/>
</dbReference>
<accession>A0A142KB99</accession>
<dbReference type="RefSeq" id="YP_009301430.1">
    <property type="nucleotide sequence ID" value="NC_031233.1"/>
</dbReference>
<feature type="compositionally biased region" description="Polar residues" evidence="1">
    <location>
        <begin position="203"/>
        <end position="212"/>
    </location>
</feature>
<dbReference type="Proteomes" id="UP000202906">
    <property type="component" value="Segment"/>
</dbReference>
<gene>
    <name evidence="2" type="primary">69</name>
    <name evidence="2" type="ORF">SEA_KITA_69</name>
</gene>
<feature type="compositionally biased region" description="Basic and acidic residues" evidence="1">
    <location>
        <begin position="178"/>
        <end position="190"/>
    </location>
</feature>
<organism evidence="2 3">
    <name type="scientific">Gordonia phage Kita</name>
    <dbReference type="NCBI Taxonomy" id="1821556"/>
    <lineage>
        <taxon>Viruses</taxon>
        <taxon>Duplodnaviria</taxon>
        <taxon>Heunggongvirae</taxon>
        <taxon>Uroviricota</taxon>
        <taxon>Caudoviricetes</taxon>
        <taxon>Nymbaxtervirinae</taxon>
        <taxon>Nymphadoravirus</taxon>
        <taxon>Nymphadoravirus kita</taxon>
    </lineage>
</organism>
<keyword evidence="2" id="KW-0238">DNA-binding</keyword>
<dbReference type="OrthoDB" id="4926at10239"/>
<reference evidence="2 3" key="1">
    <citation type="submission" date="2016-03" db="EMBL/GenBank/DDBJ databases">
        <authorList>
            <person name="Compagnoni E."/>
            <person name="Huggler K.G."/>
            <person name="Lange E.M."/>
            <person name="Pembridge E.P."/>
            <person name="Trunzo N.A."/>
            <person name="Shedlock K.A."/>
            <person name="Stanton A.J."/>
            <person name="Furbee E.C."/>
            <person name="Grubb S.R."/>
            <person name="Warner M.H."/>
            <person name="Montgomery M.T."/>
            <person name="Garlena R.A."/>
            <person name="Russell D.A."/>
            <person name="Pope W.H."/>
            <person name="Jacobs-Sera D."/>
            <person name="Hendrix R.W."/>
            <person name="Hatfull G.F."/>
        </authorList>
    </citation>
    <scope>NUCLEOTIDE SEQUENCE [LARGE SCALE GENOMIC DNA]</scope>
</reference>